<dbReference type="GO" id="GO:0097250">
    <property type="term" value="P:mitochondrial respirasome assembly"/>
    <property type="evidence" value="ECO:0007669"/>
    <property type="project" value="TreeGrafter"/>
</dbReference>
<keyword evidence="5 7" id="KW-0472">Membrane</keyword>
<comment type="subcellular location">
    <subcellularLocation>
        <location evidence="1">Mitochondrion membrane</location>
    </subcellularLocation>
</comment>
<dbReference type="Pfam" id="PF04588">
    <property type="entry name" value="HIG_1_N"/>
    <property type="match status" value="1"/>
</dbReference>
<dbReference type="Gene3D" id="6.10.140.1320">
    <property type="match status" value="1"/>
</dbReference>
<dbReference type="PANTHER" id="PTHR12297">
    <property type="entry name" value="HYPOXIA-INDUCBILE GENE 1 HIG1 -RELATED"/>
    <property type="match status" value="1"/>
</dbReference>
<evidence type="ECO:0000256" key="4">
    <source>
        <dbReference type="ARBA" id="ARBA00023128"/>
    </source>
</evidence>
<keyword evidence="3 7" id="KW-1133">Transmembrane helix</keyword>
<keyword evidence="4" id="KW-0496">Mitochondrion</keyword>
<dbReference type="InterPro" id="IPR050355">
    <property type="entry name" value="RCF1"/>
</dbReference>
<keyword evidence="10" id="KW-1185">Reference proteome</keyword>
<feature type="transmembrane region" description="Helical" evidence="7">
    <location>
        <begin position="28"/>
        <end position="48"/>
    </location>
</feature>
<proteinExistence type="predicted"/>
<evidence type="ECO:0000259" key="8">
    <source>
        <dbReference type="PROSITE" id="PS51503"/>
    </source>
</evidence>
<name>A0A4P9ZM00_9FUNG</name>
<dbReference type="InterPro" id="IPR007667">
    <property type="entry name" value="Hypoxia_induced_domain"/>
</dbReference>
<organism evidence="9 10">
    <name type="scientific">Dimargaris cristalligena</name>
    <dbReference type="NCBI Taxonomy" id="215637"/>
    <lineage>
        <taxon>Eukaryota</taxon>
        <taxon>Fungi</taxon>
        <taxon>Fungi incertae sedis</taxon>
        <taxon>Zoopagomycota</taxon>
        <taxon>Kickxellomycotina</taxon>
        <taxon>Dimargaritomycetes</taxon>
        <taxon>Dimargaritales</taxon>
        <taxon>Dimargaritaceae</taxon>
        <taxon>Dimargaris</taxon>
    </lineage>
</organism>
<evidence type="ECO:0000313" key="10">
    <source>
        <dbReference type="Proteomes" id="UP000268162"/>
    </source>
</evidence>
<keyword evidence="2 7" id="KW-0812">Transmembrane</keyword>
<dbReference type="GO" id="GO:0031966">
    <property type="term" value="C:mitochondrial membrane"/>
    <property type="evidence" value="ECO:0007669"/>
    <property type="project" value="UniProtKB-SubCell"/>
</dbReference>
<evidence type="ECO:0000256" key="7">
    <source>
        <dbReference type="SAM" id="Phobius"/>
    </source>
</evidence>
<feature type="region of interest" description="Disordered" evidence="6">
    <location>
        <begin position="56"/>
        <end position="77"/>
    </location>
</feature>
<evidence type="ECO:0000256" key="6">
    <source>
        <dbReference type="SAM" id="MobiDB-lite"/>
    </source>
</evidence>
<evidence type="ECO:0000256" key="5">
    <source>
        <dbReference type="ARBA" id="ARBA00023136"/>
    </source>
</evidence>
<gene>
    <name evidence="9" type="ORF">BJ085DRAFT_14549</name>
</gene>
<accession>A0A4P9ZM00</accession>
<evidence type="ECO:0000256" key="1">
    <source>
        <dbReference type="ARBA" id="ARBA00004325"/>
    </source>
</evidence>
<evidence type="ECO:0000313" key="9">
    <source>
        <dbReference type="EMBL" id="RKP34138.1"/>
    </source>
</evidence>
<dbReference type="Proteomes" id="UP000268162">
    <property type="component" value="Unassembled WGS sequence"/>
</dbReference>
<dbReference type="PROSITE" id="PS51503">
    <property type="entry name" value="HIG1"/>
    <property type="match status" value="1"/>
</dbReference>
<reference evidence="10" key="1">
    <citation type="journal article" date="2018" name="Nat. Microbiol.">
        <title>Leveraging single-cell genomics to expand the fungal tree of life.</title>
        <authorList>
            <person name="Ahrendt S.R."/>
            <person name="Quandt C.A."/>
            <person name="Ciobanu D."/>
            <person name="Clum A."/>
            <person name="Salamov A."/>
            <person name="Andreopoulos B."/>
            <person name="Cheng J.F."/>
            <person name="Woyke T."/>
            <person name="Pelin A."/>
            <person name="Henrissat B."/>
            <person name="Reynolds N.K."/>
            <person name="Benny G.L."/>
            <person name="Smith M.E."/>
            <person name="James T.Y."/>
            <person name="Grigoriev I.V."/>
        </authorList>
    </citation>
    <scope>NUCLEOTIDE SEQUENCE [LARGE SCALE GENOMIC DNA]</scope>
    <source>
        <strain evidence="10">RSA 468</strain>
    </source>
</reference>
<sequence length="77" mass="8468">GALATCGALLSAVYHLRRGNKAAGNTMLHYRVLAQGITILALVGYGFMEHQKKKQKALEESIGQQTPAPPKYQWKDE</sequence>
<dbReference type="EMBL" id="ML003345">
    <property type="protein sequence ID" value="RKP34138.1"/>
    <property type="molecule type" value="Genomic_DNA"/>
</dbReference>
<evidence type="ECO:0000256" key="3">
    <source>
        <dbReference type="ARBA" id="ARBA00022989"/>
    </source>
</evidence>
<evidence type="ECO:0000256" key="2">
    <source>
        <dbReference type="ARBA" id="ARBA00022692"/>
    </source>
</evidence>
<dbReference type="PANTHER" id="PTHR12297:SF3">
    <property type="entry name" value="HIG1 DOMAIN FAMILY MEMBER 1A"/>
    <property type="match status" value="1"/>
</dbReference>
<feature type="domain" description="HIG1" evidence="8">
    <location>
        <begin position="1"/>
        <end position="60"/>
    </location>
</feature>
<feature type="non-terminal residue" evidence="9">
    <location>
        <position position="1"/>
    </location>
</feature>
<dbReference type="AlphaFoldDB" id="A0A4P9ZM00"/>
<protein>
    <recommendedName>
        <fullName evidence="8">HIG1 domain-containing protein</fullName>
    </recommendedName>
</protein>